<dbReference type="KEGG" id="est:DN752_01400"/>
<name>A0A2Z4ID22_9BACT</name>
<dbReference type="AlphaFoldDB" id="A0A2Z4ID22"/>
<organism evidence="1 2">
    <name type="scientific">Echinicola strongylocentroti</name>
    <dbReference type="NCBI Taxonomy" id="1795355"/>
    <lineage>
        <taxon>Bacteria</taxon>
        <taxon>Pseudomonadati</taxon>
        <taxon>Bacteroidota</taxon>
        <taxon>Cytophagia</taxon>
        <taxon>Cytophagales</taxon>
        <taxon>Cyclobacteriaceae</taxon>
        <taxon>Echinicola</taxon>
    </lineage>
</organism>
<reference evidence="1 2" key="1">
    <citation type="submission" date="2018-06" db="EMBL/GenBank/DDBJ databases">
        <title>Echinicola strongylocentroti sp. nov., isolated from a sea urchin Strongylocentrotus intermedius.</title>
        <authorList>
            <person name="Bae S.S."/>
        </authorList>
    </citation>
    <scope>NUCLEOTIDE SEQUENCE [LARGE SCALE GENOMIC DNA]</scope>
    <source>
        <strain evidence="1 2">MEBiC08714</strain>
    </source>
</reference>
<evidence type="ECO:0000313" key="2">
    <source>
        <dbReference type="Proteomes" id="UP000248688"/>
    </source>
</evidence>
<dbReference type="EMBL" id="CP030041">
    <property type="protein sequence ID" value="AWW28892.1"/>
    <property type="molecule type" value="Genomic_DNA"/>
</dbReference>
<accession>A0A2Z4ID22</accession>
<evidence type="ECO:0000313" key="1">
    <source>
        <dbReference type="EMBL" id="AWW28892.1"/>
    </source>
</evidence>
<protein>
    <submittedName>
        <fullName evidence="1">Uncharacterized protein</fullName>
    </submittedName>
</protein>
<sequence>MTLLMLKISRAQVNKMQQNVSLNFKAGNLGEKESNKTKSSESVHIEFETLTKEERVSVLNYNNQMFINSNNE</sequence>
<dbReference type="Proteomes" id="UP000248688">
    <property type="component" value="Chromosome"/>
</dbReference>
<proteinExistence type="predicted"/>
<gene>
    <name evidence="1" type="ORF">DN752_01400</name>
</gene>
<dbReference type="RefSeq" id="WP_112782313.1">
    <property type="nucleotide sequence ID" value="NZ_CP030041.1"/>
</dbReference>
<keyword evidence="2" id="KW-1185">Reference proteome</keyword>